<sequence>MVSIPGGLEPWEDRGDLCKLTLSILQTMPDKPEELIEPINQEESDKVTCVIADGSMGWAIRVAKKMGITSAAFWPASVATLASFLSFRKLTDDGIVNKIG</sequence>
<evidence type="ECO:0008006" key="5">
    <source>
        <dbReference type="Google" id="ProtNLM"/>
    </source>
</evidence>
<organism evidence="3 4">
    <name type="scientific">Helianthus annuus</name>
    <name type="common">Common sunflower</name>
    <dbReference type="NCBI Taxonomy" id="4232"/>
    <lineage>
        <taxon>Eukaryota</taxon>
        <taxon>Viridiplantae</taxon>
        <taxon>Streptophyta</taxon>
        <taxon>Embryophyta</taxon>
        <taxon>Tracheophyta</taxon>
        <taxon>Spermatophyta</taxon>
        <taxon>Magnoliopsida</taxon>
        <taxon>eudicotyledons</taxon>
        <taxon>Gunneridae</taxon>
        <taxon>Pentapetalae</taxon>
        <taxon>asterids</taxon>
        <taxon>campanulids</taxon>
        <taxon>Asterales</taxon>
        <taxon>Asteraceae</taxon>
        <taxon>Asteroideae</taxon>
        <taxon>Heliantheae alliance</taxon>
        <taxon>Heliantheae</taxon>
        <taxon>Helianthus</taxon>
    </lineage>
</organism>
<dbReference type="Proteomes" id="UP000215914">
    <property type="component" value="Unassembled WGS sequence"/>
</dbReference>
<proteinExistence type="inferred from homology"/>
<protein>
    <recommendedName>
        <fullName evidence="5">UDP-glucuronosyl/UDP-glucosyltransferase</fullName>
    </recommendedName>
</protein>
<keyword evidence="4" id="KW-1185">Reference proteome</keyword>
<dbReference type="PANTHER" id="PTHR11926">
    <property type="entry name" value="GLUCOSYL/GLUCURONOSYL TRANSFERASES"/>
    <property type="match status" value="1"/>
</dbReference>
<comment type="caution">
    <text evidence="3">The sequence shown here is derived from an EMBL/GenBank/DDBJ whole genome shotgun (WGS) entry which is preliminary data.</text>
</comment>
<evidence type="ECO:0000313" key="2">
    <source>
        <dbReference type="EMBL" id="KAF5796053.1"/>
    </source>
</evidence>
<name>A0A9K3NDB4_HELAN</name>
<reference evidence="3" key="2">
    <citation type="submission" date="2020-06" db="EMBL/GenBank/DDBJ databases">
        <title>Helianthus annuus Genome sequencing and assembly Release 2.</title>
        <authorList>
            <person name="Gouzy J."/>
            <person name="Langlade N."/>
            <person name="Munos S."/>
        </authorList>
    </citation>
    <scope>NUCLEOTIDE SEQUENCE</scope>
    <source>
        <tissue evidence="3">Leaves</tissue>
    </source>
</reference>
<comment type="similarity">
    <text evidence="1">Belongs to the UDP-glycosyltransferase family.</text>
</comment>
<evidence type="ECO:0000313" key="4">
    <source>
        <dbReference type="Proteomes" id="UP000215914"/>
    </source>
</evidence>
<dbReference type="PANTHER" id="PTHR11926:SF1412">
    <property type="entry name" value="UDP-GLYCOSYLTRANSFERASE 83A1-LIKE"/>
    <property type="match status" value="1"/>
</dbReference>
<accession>A0A9K3NDB4</accession>
<reference evidence="3" key="1">
    <citation type="journal article" date="2017" name="Nature">
        <title>The sunflower genome provides insights into oil metabolism, flowering and Asterid evolution.</title>
        <authorList>
            <person name="Badouin H."/>
            <person name="Gouzy J."/>
            <person name="Grassa C.J."/>
            <person name="Murat F."/>
            <person name="Staton S.E."/>
            <person name="Cottret L."/>
            <person name="Lelandais-Briere C."/>
            <person name="Owens G.L."/>
            <person name="Carrere S."/>
            <person name="Mayjonade B."/>
            <person name="Legrand L."/>
            <person name="Gill N."/>
            <person name="Kane N.C."/>
            <person name="Bowers J.E."/>
            <person name="Hubner S."/>
            <person name="Bellec A."/>
            <person name="Berard A."/>
            <person name="Berges H."/>
            <person name="Blanchet N."/>
            <person name="Boniface M.C."/>
            <person name="Brunel D."/>
            <person name="Catrice O."/>
            <person name="Chaidir N."/>
            <person name="Claudel C."/>
            <person name="Donnadieu C."/>
            <person name="Faraut T."/>
            <person name="Fievet G."/>
            <person name="Helmstetter N."/>
            <person name="King M."/>
            <person name="Knapp S.J."/>
            <person name="Lai Z."/>
            <person name="Le Paslier M.C."/>
            <person name="Lippi Y."/>
            <person name="Lorenzon L."/>
            <person name="Mandel J.R."/>
            <person name="Marage G."/>
            <person name="Marchand G."/>
            <person name="Marquand E."/>
            <person name="Bret-Mestries E."/>
            <person name="Morien E."/>
            <person name="Nambeesan S."/>
            <person name="Nguyen T."/>
            <person name="Pegot-Espagnet P."/>
            <person name="Pouilly N."/>
            <person name="Raftis F."/>
            <person name="Sallet E."/>
            <person name="Schiex T."/>
            <person name="Thomas J."/>
            <person name="Vandecasteele C."/>
            <person name="Vares D."/>
            <person name="Vear F."/>
            <person name="Vautrin S."/>
            <person name="Crespi M."/>
            <person name="Mangin B."/>
            <person name="Burke J.M."/>
            <person name="Salse J."/>
            <person name="Munos S."/>
            <person name="Vincourt P."/>
            <person name="Rieseberg L.H."/>
            <person name="Langlade N.B."/>
        </authorList>
    </citation>
    <scope>NUCLEOTIDE SEQUENCE</scope>
    <source>
        <tissue evidence="3">Leaves</tissue>
    </source>
</reference>
<dbReference type="Gene3D" id="3.40.50.2000">
    <property type="entry name" value="Glycogen Phosphorylase B"/>
    <property type="match status" value="1"/>
</dbReference>
<evidence type="ECO:0000313" key="3">
    <source>
        <dbReference type="EMBL" id="KAF5796056.1"/>
    </source>
</evidence>
<dbReference type="Gramene" id="mRNA:HanXRQr2_Chr08g0346951">
    <property type="protein sequence ID" value="CDS:HanXRQr2_Chr08g0346951.1"/>
    <property type="gene ID" value="HanXRQr2_Chr08g0346951"/>
</dbReference>
<dbReference type="Gramene" id="mRNA:HanXRQr2_Chr08g0346981">
    <property type="protein sequence ID" value="CDS:HanXRQr2_Chr08g0346981.1"/>
    <property type="gene ID" value="HanXRQr2_Chr08g0346981"/>
</dbReference>
<dbReference type="SUPFAM" id="SSF53756">
    <property type="entry name" value="UDP-Glycosyltransferase/glycogen phosphorylase"/>
    <property type="match status" value="1"/>
</dbReference>
<dbReference type="EMBL" id="MNCJ02000323">
    <property type="protein sequence ID" value="KAF5796053.1"/>
    <property type="molecule type" value="Genomic_DNA"/>
</dbReference>
<dbReference type="EMBL" id="MNCJ02000323">
    <property type="protein sequence ID" value="KAF5796056.1"/>
    <property type="molecule type" value="Genomic_DNA"/>
</dbReference>
<evidence type="ECO:0000256" key="1">
    <source>
        <dbReference type="ARBA" id="ARBA00009995"/>
    </source>
</evidence>
<gene>
    <name evidence="2" type="ORF">HanXRQr2_Chr08g0346951</name>
    <name evidence="3" type="ORF">HanXRQr2_Chr08g0346981</name>
</gene>
<dbReference type="AlphaFoldDB" id="A0A9K3NDB4"/>